<evidence type="ECO:0000313" key="2">
    <source>
        <dbReference type="EMBL" id="KAF4960049.1"/>
    </source>
</evidence>
<dbReference type="PANTHER" id="PTHR42921:SF4">
    <property type="entry name" value="ACETOACETYL-COA SYNTHASE (AFU_ORTHOLOGUE AFUA_8G04770)"/>
    <property type="match status" value="1"/>
</dbReference>
<evidence type="ECO:0000313" key="3">
    <source>
        <dbReference type="Proteomes" id="UP000622797"/>
    </source>
</evidence>
<dbReference type="OrthoDB" id="10253869at2759"/>
<sequence>MSRLPQSCYIWVLNLVTSGSYELSVDNEQPIDGMPTWFAGLQLNFAENILFAPEDRGRGRVTAGSKQSEDIAIIEIREDSAQGSNYTWGRLRKDTSALAGSMKVSGICKGDRVLAVASNSYRTLCVMLATTWLGGIFTSVSTETGVQGILDRASQIKPKLVFMEDGAIFNGKTICLLDKMQQVLASLTETSEFKSLISISRFQGRESTKSRHDVMPWETFVSIPSQQSRPPFEKLAFHDPMLIAFSSGTTGAPKGIVHSVGGILLNCGKETILHQDISPANTVLQYTTTSWIMYLAAVIPLFSGAKIVLYDGSPFYPSPSHFVRLLGDLRVTNLGTSPGWMQRLRAQNIVPRAVTDLSNLRMVTSTGMVLQNDLFEWFYDTAFPQQTQLFNMSGGTDIVGLPTCFTILEQRLTHLGRIICFRKSHFSPLCPALGVSITVMGQDSPADEEIPVPDGNKGELVIANSFPNVPVFFWGDLKPTSPQSKLFSSYFSRFNHKWTQGDLVSIDPITRAIHFYGRADGVLNPSGVRFGSAEIYGVIERRFPGEVSDSLCVGKKGKDDENEIVVLFLLMEPGKVFTEPLVQAVKRAIREDLSPRHVPAYVFETPEIPRTLNFKKVEIPVKRIISGERVKPSSTLLNPSSLRFYYRFTDLSDPSLQSKL</sequence>
<proteinExistence type="predicted"/>
<keyword evidence="3" id="KW-1185">Reference proteome</keyword>
<dbReference type="AlphaFoldDB" id="A0A8H4X3V2"/>
<evidence type="ECO:0000259" key="1">
    <source>
        <dbReference type="Pfam" id="PF00501"/>
    </source>
</evidence>
<dbReference type="InterPro" id="IPR000873">
    <property type="entry name" value="AMP-dep_synth/lig_dom"/>
</dbReference>
<accession>A0A8H4X3V2</accession>
<dbReference type="InterPro" id="IPR020845">
    <property type="entry name" value="AMP-binding_CS"/>
</dbReference>
<comment type="caution">
    <text evidence="2">The sequence shown here is derived from an EMBL/GenBank/DDBJ whole genome shotgun (WGS) entry which is preliminary data.</text>
</comment>
<dbReference type="Proteomes" id="UP000622797">
    <property type="component" value="Unassembled WGS sequence"/>
</dbReference>
<dbReference type="Gene3D" id="3.40.50.12780">
    <property type="entry name" value="N-terminal domain of ligase-like"/>
    <property type="match status" value="1"/>
</dbReference>
<protein>
    <recommendedName>
        <fullName evidence="1">AMP-dependent synthetase/ligase domain-containing protein</fullName>
    </recommendedName>
</protein>
<dbReference type="GO" id="GO:0030729">
    <property type="term" value="F:acetoacetate-CoA ligase activity"/>
    <property type="evidence" value="ECO:0007669"/>
    <property type="project" value="TreeGrafter"/>
</dbReference>
<reference evidence="2" key="2">
    <citation type="submission" date="2020-05" db="EMBL/GenBank/DDBJ databases">
        <authorList>
            <person name="Kim H.-S."/>
            <person name="Proctor R.H."/>
            <person name="Brown D.W."/>
        </authorList>
    </citation>
    <scope>NUCLEOTIDE SEQUENCE</scope>
    <source>
        <strain evidence="2">NRRL 20472</strain>
    </source>
</reference>
<dbReference type="Gene3D" id="3.30.300.30">
    <property type="match status" value="1"/>
</dbReference>
<dbReference type="InterPro" id="IPR042099">
    <property type="entry name" value="ANL_N_sf"/>
</dbReference>
<dbReference type="PROSITE" id="PS00455">
    <property type="entry name" value="AMP_BINDING"/>
    <property type="match status" value="1"/>
</dbReference>
<dbReference type="PANTHER" id="PTHR42921">
    <property type="entry name" value="ACETOACETYL-COA SYNTHETASE"/>
    <property type="match status" value="1"/>
</dbReference>
<feature type="domain" description="AMP-dependent synthetase/ligase" evidence="1">
    <location>
        <begin position="66"/>
        <end position="464"/>
    </location>
</feature>
<dbReference type="EMBL" id="JABEXW010000647">
    <property type="protein sequence ID" value="KAF4960049.1"/>
    <property type="molecule type" value="Genomic_DNA"/>
</dbReference>
<dbReference type="Pfam" id="PF00501">
    <property type="entry name" value="AMP-binding"/>
    <property type="match status" value="1"/>
</dbReference>
<name>A0A8H4X3V2_9HYPO</name>
<organism evidence="2 3">
    <name type="scientific">Fusarium sarcochroum</name>
    <dbReference type="NCBI Taxonomy" id="1208366"/>
    <lineage>
        <taxon>Eukaryota</taxon>
        <taxon>Fungi</taxon>
        <taxon>Dikarya</taxon>
        <taxon>Ascomycota</taxon>
        <taxon>Pezizomycotina</taxon>
        <taxon>Sordariomycetes</taxon>
        <taxon>Hypocreomycetidae</taxon>
        <taxon>Hypocreales</taxon>
        <taxon>Nectriaceae</taxon>
        <taxon>Fusarium</taxon>
        <taxon>Fusarium lateritium species complex</taxon>
    </lineage>
</organism>
<gene>
    <name evidence="2" type="ORF">FSARC_10580</name>
</gene>
<dbReference type="SUPFAM" id="SSF56801">
    <property type="entry name" value="Acetyl-CoA synthetase-like"/>
    <property type="match status" value="1"/>
</dbReference>
<dbReference type="InterPro" id="IPR045851">
    <property type="entry name" value="AMP-bd_C_sf"/>
</dbReference>
<reference evidence="2" key="1">
    <citation type="journal article" date="2020" name="BMC Genomics">
        <title>Correction to: Identification and distribution of gene clusters required for synthesis of sphingolipid metabolism inhibitors in diverse species of the filamentous fungus Fusarium.</title>
        <authorList>
            <person name="Kim H.S."/>
            <person name="Lohmar J.M."/>
            <person name="Busman M."/>
            <person name="Brown D.W."/>
            <person name="Naumann T.A."/>
            <person name="Divon H.H."/>
            <person name="Lysoe E."/>
            <person name="Uhlig S."/>
            <person name="Proctor R.H."/>
        </authorList>
    </citation>
    <scope>NUCLEOTIDE SEQUENCE</scope>
    <source>
        <strain evidence="2">NRRL 20472</strain>
    </source>
</reference>